<evidence type="ECO:0000313" key="1">
    <source>
        <dbReference type="EnsemblPlants" id="AET7Gv20060900.1"/>
    </source>
</evidence>
<reference evidence="2" key="2">
    <citation type="journal article" date="2017" name="Nat. Plants">
        <title>The Aegilops tauschii genome reveals multiple impacts of transposons.</title>
        <authorList>
            <person name="Zhao G."/>
            <person name="Zou C."/>
            <person name="Li K."/>
            <person name="Wang K."/>
            <person name="Li T."/>
            <person name="Gao L."/>
            <person name="Zhang X."/>
            <person name="Wang H."/>
            <person name="Yang Z."/>
            <person name="Liu X."/>
            <person name="Jiang W."/>
            <person name="Mao L."/>
            <person name="Kong X."/>
            <person name="Jiao Y."/>
            <person name="Jia J."/>
        </authorList>
    </citation>
    <scope>NUCLEOTIDE SEQUENCE [LARGE SCALE GENOMIC DNA]</scope>
    <source>
        <strain evidence="2">cv. AL8/78</strain>
    </source>
</reference>
<dbReference type="EnsemblPlants" id="AET7Gv20060900.1">
    <property type="protein sequence ID" value="AET7Gv20060900.1"/>
    <property type="gene ID" value="AET7Gv20060900"/>
</dbReference>
<reference evidence="2" key="1">
    <citation type="journal article" date="2014" name="Science">
        <title>Ancient hybridizations among the ancestral genomes of bread wheat.</title>
        <authorList>
            <consortium name="International Wheat Genome Sequencing Consortium,"/>
            <person name="Marcussen T."/>
            <person name="Sandve S.R."/>
            <person name="Heier L."/>
            <person name="Spannagl M."/>
            <person name="Pfeifer M."/>
            <person name="Jakobsen K.S."/>
            <person name="Wulff B.B."/>
            <person name="Steuernagel B."/>
            <person name="Mayer K.F."/>
            <person name="Olsen O.A."/>
        </authorList>
    </citation>
    <scope>NUCLEOTIDE SEQUENCE [LARGE SCALE GENOMIC DNA]</scope>
    <source>
        <strain evidence="2">cv. AL8/78</strain>
    </source>
</reference>
<dbReference type="AlphaFoldDB" id="A0A453QDS7"/>
<proteinExistence type="predicted"/>
<keyword evidence="2" id="KW-1185">Reference proteome</keyword>
<dbReference type="Gramene" id="AET7Gv20060900.1">
    <property type="protein sequence ID" value="AET7Gv20060900.1"/>
    <property type="gene ID" value="AET7Gv20060900"/>
</dbReference>
<name>A0A453QDS7_AEGTS</name>
<evidence type="ECO:0000313" key="2">
    <source>
        <dbReference type="Proteomes" id="UP000015105"/>
    </source>
</evidence>
<reference evidence="1" key="3">
    <citation type="journal article" date="2017" name="Nature">
        <title>Genome sequence of the progenitor of the wheat D genome Aegilops tauschii.</title>
        <authorList>
            <person name="Luo M.C."/>
            <person name="Gu Y.Q."/>
            <person name="Puiu D."/>
            <person name="Wang H."/>
            <person name="Twardziok S.O."/>
            <person name="Deal K.R."/>
            <person name="Huo N."/>
            <person name="Zhu T."/>
            <person name="Wang L."/>
            <person name="Wang Y."/>
            <person name="McGuire P.E."/>
            <person name="Liu S."/>
            <person name="Long H."/>
            <person name="Ramasamy R.K."/>
            <person name="Rodriguez J.C."/>
            <person name="Van S.L."/>
            <person name="Yuan L."/>
            <person name="Wang Z."/>
            <person name="Xia Z."/>
            <person name="Xiao L."/>
            <person name="Anderson O.D."/>
            <person name="Ouyang S."/>
            <person name="Liang Y."/>
            <person name="Zimin A.V."/>
            <person name="Pertea G."/>
            <person name="Qi P."/>
            <person name="Bennetzen J.L."/>
            <person name="Dai X."/>
            <person name="Dawson M.W."/>
            <person name="Muller H.G."/>
            <person name="Kugler K."/>
            <person name="Rivarola-Duarte L."/>
            <person name="Spannagl M."/>
            <person name="Mayer K.F.X."/>
            <person name="Lu F.H."/>
            <person name="Bevan M.W."/>
            <person name="Leroy P."/>
            <person name="Li P."/>
            <person name="You F.M."/>
            <person name="Sun Q."/>
            <person name="Liu Z."/>
            <person name="Lyons E."/>
            <person name="Wicker T."/>
            <person name="Salzberg S.L."/>
            <person name="Devos K.M."/>
            <person name="Dvorak J."/>
        </authorList>
    </citation>
    <scope>NUCLEOTIDE SEQUENCE [LARGE SCALE GENOMIC DNA]</scope>
    <source>
        <strain evidence="1">cv. AL8/78</strain>
    </source>
</reference>
<reference evidence="1" key="5">
    <citation type="journal article" date="2021" name="G3 (Bethesda)">
        <title>Aegilops tauschii genome assembly Aet v5.0 features greater sequence contiguity and improved annotation.</title>
        <authorList>
            <person name="Wang L."/>
            <person name="Zhu T."/>
            <person name="Rodriguez J.C."/>
            <person name="Deal K.R."/>
            <person name="Dubcovsky J."/>
            <person name="McGuire P.E."/>
            <person name="Lux T."/>
            <person name="Spannagl M."/>
            <person name="Mayer K.F.X."/>
            <person name="Baldrich P."/>
            <person name="Meyers B.C."/>
            <person name="Huo N."/>
            <person name="Gu Y.Q."/>
            <person name="Zhou H."/>
            <person name="Devos K.M."/>
            <person name="Bennetzen J.L."/>
            <person name="Unver T."/>
            <person name="Budak H."/>
            <person name="Gulick P.J."/>
            <person name="Galiba G."/>
            <person name="Kalapos B."/>
            <person name="Nelson D.R."/>
            <person name="Li P."/>
            <person name="You F.M."/>
            <person name="Luo M.C."/>
            <person name="Dvorak J."/>
        </authorList>
    </citation>
    <scope>NUCLEOTIDE SEQUENCE [LARGE SCALE GENOMIC DNA]</scope>
    <source>
        <strain evidence="1">cv. AL8/78</strain>
    </source>
</reference>
<protein>
    <submittedName>
        <fullName evidence="1">Uncharacterized protein</fullName>
    </submittedName>
</protein>
<accession>A0A453QDS7</accession>
<sequence>MLLISIMLRRVNFVPGLKSLKLGRFRCTKYYILKKSYDSVLCCWKLSTI</sequence>
<dbReference type="Proteomes" id="UP000015105">
    <property type="component" value="Chromosome 7D"/>
</dbReference>
<reference evidence="1" key="4">
    <citation type="submission" date="2019-03" db="UniProtKB">
        <authorList>
            <consortium name="EnsemblPlants"/>
        </authorList>
    </citation>
    <scope>IDENTIFICATION</scope>
</reference>
<organism evidence="1 2">
    <name type="scientific">Aegilops tauschii subsp. strangulata</name>
    <name type="common">Goatgrass</name>
    <dbReference type="NCBI Taxonomy" id="200361"/>
    <lineage>
        <taxon>Eukaryota</taxon>
        <taxon>Viridiplantae</taxon>
        <taxon>Streptophyta</taxon>
        <taxon>Embryophyta</taxon>
        <taxon>Tracheophyta</taxon>
        <taxon>Spermatophyta</taxon>
        <taxon>Magnoliopsida</taxon>
        <taxon>Liliopsida</taxon>
        <taxon>Poales</taxon>
        <taxon>Poaceae</taxon>
        <taxon>BOP clade</taxon>
        <taxon>Pooideae</taxon>
        <taxon>Triticodae</taxon>
        <taxon>Triticeae</taxon>
        <taxon>Triticinae</taxon>
        <taxon>Aegilops</taxon>
    </lineage>
</organism>